<dbReference type="PANTHER" id="PTHR46060">
    <property type="entry name" value="MARINER MOS1 TRANSPOSASE-LIKE PROTEIN"/>
    <property type="match status" value="1"/>
</dbReference>
<sequence>MLRHAMPLLPFQTCDCKLDKELMPLSAPHIPHMDMNLVEVYGEKCMDIKNVRKWCREFNEGRINVHDEQRSGRPSLPESTVVRIDEMVHANRRITREKIEDGLNEDCSHFSVHKIVSETLGYRKVSARRPSSFHTLPNLIWYDSWECNLGQSLNNNRQHVFYRRKIWRASRPWKQFNLANDEKPLGNECHVWSRIILLKYGCGQALKVRKDNTSNTTIGVLLKSEQKKTSENKVSNIFGPSSRMNGGKYKNLKAGKSYPITADNYPKVIAALKDRFGDGVILTEVYVRQLLGLVMNNARRKTIKIEHFYDNLESYLRSLESLGIIPEQKAAFLYPLVESSLPEDLITVW</sequence>
<proteinExistence type="predicted"/>
<reference evidence="1 2" key="1">
    <citation type="submission" date="2022-01" db="EMBL/GenBank/DDBJ databases">
        <title>A chromosomal length assembly of Cordylochernes scorpioides.</title>
        <authorList>
            <person name="Zeh D."/>
            <person name="Zeh J."/>
        </authorList>
    </citation>
    <scope>NUCLEOTIDE SEQUENCE [LARGE SCALE GENOMIC DNA]</scope>
    <source>
        <strain evidence="1">IN4F17</strain>
        <tissue evidence="1">Whole Body</tissue>
    </source>
</reference>
<dbReference type="Proteomes" id="UP001235939">
    <property type="component" value="Chromosome 09"/>
</dbReference>
<evidence type="ECO:0000313" key="1">
    <source>
        <dbReference type="EMBL" id="UYV71929.1"/>
    </source>
</evidence>
<organism evidence="1 2">
    <name type="scientific">Cordylochernes scorpioides</name>
    <dbReference type="NCBI Taxonomy" id="51811"/>
    <lineage>
        <taxon>Eukaryota</taxon>
        <taxon>Metazoa</taxon>
        <taxon>Ecdysozoa</taxon>
        <taxon>Arthropoda</taxon>
        <taxon>Chelicerata</taxon>
        <taxon>Arachnida</taxon>
        <taxon>Pseudoscorpiones</taxon>
        <taxon>Cheliferoidea</taxon>
        <taxon>Chernetidae</taxon>
        <taxon>Cordylochernes</taxon>
    </lineage>
</organism>
<dbReference type="Pfam" id="PF03564">
    <property type="entry name" value="DUF1759"/>
    <property type="match status" value="1"/>
</dbReference>
<protein>
    <submittedName>
        <fullName evidence="1">Uncharacterized protein</fullName>
    </submittedName>
</protein>
<keyword evidence="2" id="KW-1185">Reference proteome</keyword>
<gene>
    <name evidence="1" type="ORF">LAZ67_9001179</name>
</gene>
<dbReference type="EMBL" id="CP092871">
    <property type="protein sequence ID" value="UYV71929.1"/>
    <property type="molecule type" value="Genomic_DNA"/>
</dbReference>
<evidence type="ECO:0000313" key="2">
    <source>
        <dbReference type="Proteomes" id="UP001235939"/>
    </source>
</evidence>
<accession>A0ABY6KTB9</accession>
<name>A0ABY6KTB9_9ARAC</name>
<dbReference type="InterPro" id="IPR005312">
    <property type="entry name" value="DUF1759"/>
</dbReference>
<dbReference type="InterPro" id="IPR052709">
    <property type="entry name" value="Transposase-MT_Hybrid"/>
</dbReference>
<dbReference type="PANTHER" id="PTHR46060:SF1">
    <property type="entry name" value="MARINER MOS1 TRANSPOSASE-LIKE PROTEIN"/>
    <property type="match status" value="1"/>
</dbReference>